<dbReference type="InterPro" id="IPR006204">
    <property type="entry name" value="GHMP_kinase_N_dom"/>
</dbReference>
<comment type="catalytic activity">
    <reaction evidence="1">
        <text>(R)-pantoate + ATP = (R)-4-phosphopantoate + ADP + H(+)</text>
        <dbReference type="Rhea" id="RHEA:28246"/>
        <dbReference type="ChEBI" id="CHEBI:15378"/>
        <dbReference type="ChEBI" id="CHEBI:15980"/>
        <dbReference type="ChEBI" id="CHEBI:30616"/>
        <dbReference type="ChEBI" id="CHEBI:61294"/>
        <dbReference type="ChEBI" id="CHEBI:456216"/>
        <dbReference type="EC" id="2.7.1.169"/>
    </reaction>
</comment>
<evidence type="ECO:0000259" key="2">
    <source>
        <dbReference type="Pfam" id="PF00288"/>
    </source>
</evidence>
<dbReference type="EMBL" id="DP000238">
    <property type="protein sequence ID" value="ABK78124.1"/>
    <property type="molecule type" value="Genomic_DNA"/>
</dbReference>
<dbReference type="GO" id="GO:0015937">
    <property type="term" value="P:coenzyme A biosynthetic process"/>
    <property type="evidence" value="ECO:0007669"/>
    <property type="project" value="UniProtKB-UniRule"/>
</dbReference>
<dbReference type="PANTHER" id="PTHR42282:SF1">
    <property type="entry name" value="PANTOATE KINASE"/>
    <property type="match status" value="1"/>
</dbReference>
<dbReference type="EC" id="2.7.1.169" evidence="1"/>
<organism evidence="3 4">
    <name type="scientific">Cenarchaeum symbiosum (strain A)</name>
    <dbReference type="NCBI Taxonomy" id="414004"/>
    <lineage>
        <taxon>Archaea</taxon>
        <taxon>Nitrososphaerota</taxon>
        <taxon>Candidatus Cenarchaeales</taxon>
        <taxon>Candidatus Cenarchaeaceae</taxon>
        <taxon>Candidatus Cenarchaeum</taxon>
    </lineage>
</organism>
<comment type="pathway">
    <text evidence="1">Cofactor biosynthesis; coenzyme A biosynthesis.</text>
</comment>
<dbReference type="Gene3D" id="3.30.230.10">
    <property type="match status" value="1"/>
</dbReference>
<dbReference type="STRING" id="414004.CENSYa_1502"/>
<dbReference type="EnsemblBacteria" id="ABK78124">
    <property type="protein sequence ID" value="ABK78124"/>
    <property type="gene ID" value="CENSYa_1502"/>
</dbReference>
<evidence type="ECO:0000313" key="3">
    <source>
        <dbReference type="EMBL" id="ABK78124.1"/>
    </source>
</evidence>
<dbReference type="KEGG" id="csy:CENSYa_1502"/>
<gene>
    <name evidence="3" type="ordered locus">CENSYa_1502</name>
</gene>
<keyword evidence="4" id="KW-1185">Reference proteome</keyword>
<dbReference type="GO" id="GO:0016301">
    <property type="term" value="F:kinase activity"/>
    <property type="evidence" value="ECO:0007669"/>
    <property type="project" value="UniProtKB-UniRule"/>
</dbReference>
<dbReference type="HOGENOM" id="CLU_081191_0_0_2"/>
<dbReference type="SUPFAM" id="SSF54211">
    <property type="entry name" value="Ribosomal protein S5 domain 2-like"/>
    <property type="match status" value="1"/>
</dbReference>
<comment type="function">
    <text evidence="1">Phosphorylates (R)-pantoate to form (R)-4-phosphopantoate in the CoA biosynthesis pathway.</text>
</comment>
<dbReference type="InterPro" id="IPR020568">
    <property type="entry name" value="Ribosomal_Su5_D2-typ_SF"/>
</dbReference>
<sequence length="290" mass="29982">MKGEAFCPAHVTGFFKVEKGGPGLAAQGTIGAGFSIEDGVKSTVQEAQGGRAITTRGHPADDTRVSEHILERFDELTGGLPPLEVIHDIGIPVGYGLGASGAVALSLSMALDRALDTGLGPEGAGRIAHEAEVRCRTGLGDVLAAYHGGFELRTAPGAPGVGAVEKMETDATAVIVCLAPVSTRRFIDEKMDTVNGLGGRMAEKLAGSGDPEEFQDMSLEFARHAGVVTRRMDDVIGALVGAGYGCGVALFGETVFALVPRGKDHLVREALPDLPQAAVITSRIDGRGAR</sequence>
<dbReference type="GO" id="GO:0005524">
    <property type="term" value="F:ATP binding"/>
    <property type="evidence" value="ECO:0007669"/>
    <property type="project" value="UniProtKB-KW"/>
</dbReference>
<evidence type="ECO:0000256" key="1">
    <source>
        <dbReference type="HAMAP-Rule" id="MF_02223"/>
    </source>
</evidence>
<comment type="similarity">
    <text evidence="1">Belongs to the GHMP kinase family. PoK subfamily.</text>
</comment>
<dbReference type="UniPathway" id="UPA00241"/>
<keyword evidence="1" id="KW-0173">Coenzyme A biosynthesis</keyword>
<dbReference type="PIRSF" id="PIRSF016896">
    <property type="entry name" value="GHMP_arc_MJ0969"/>
    <property type="match status" value="1"/>
</dbReference>
<dbReference type="InterPro" id="IPR014721">
    <property type="entry name" value="Ribsml_uS5_D2-typ_fold_subgr"/>
</dbReference>
<dbReference type="HAMAP" id="MF_02223">
    <property type="entry name" value="Pantoate_kinase"/>
    <property type="match status" value="1"/>
</dbReference>
<keyword evidence="1" id="KW-0067">ATP-binding</keyword>
<dbReference type="Pfam" id="PF00288">
    <property type="entry name" value="GHMP_kinases_N"/>
    <property type="match status" value="1"/>
</dbReference>
<dbReference type="AlphaFoldDB" id="A0RXQ7"/>
<reference evidence="3 4" key="1">
    <citation type="journal article" date="2006" name="Proc. Natl. Acad. Sci. U.S.A.">
        <title>Genomic analysis of the uncultivated marine crenarchaeote Cenarchaeum symbiosum.</title>
        <authorList>
            <person name="Hallam S.J."/>
            <person name="Konstantinidis K.T."/>
            <person name="Putnam N."/>
            <person name="Schleper C."/>
            <person name="Watanabe Y."/>
            <person name="Sugahara J."/>
            <person name="Preston C."/>
            <person name="de la Torre J."/>
            <person name="Richardson P.M."/>
            <person name="DeLong E.F."/>
        </authorList>
    </citation>
    <scope>NUCLEOTIDE SEQUENCE [LARGE SCALE GENOMIC DNA]</scope>
    <source>
        <strain evidence="4">A</strain>
    </source>
</reference>
<name>A0RXQ7_CENSY</name>
<keyword evidence="1" id="KW-0808">Transferase</keyword>
<dbReference type="Proteomes" id="UP000000758">
    <property type="component" value="Chromosome"/>
</dbReference>
<keyword evidence="1 3" id="KW-0418">Kinase</keyword>
<proteinExistence type="inferred from homology"/>
<keyword evidence="1" id="KW-0547">Nucleotide-binding</keyword>
<protein>
    <recommendedName>
        <fullName evidence="1">Pantoate kinase</fullName>
        <shortName evidence="1">PoK</shortName>
        <ecNumber evidence="1">2.7.1.169</ecNumber>
    </recommendedName>
</protein>
<dbReference type="PANTHER" id="PTHR42282">
    <property type="entry name" value="PANTOATE KINASE-RELATED"/>
    <property type="match status" value="1"/>
</dbReference>
<dbReference type="InterPro" id="IPR012043">
    <property type="entry name" value="PoK"/>
</dbReference>
<feature type="domain" description="GHMP kinase N-terminal" evidence="2">
    <location>
        <begin position="69"/>
        <end position="149"/>
    </location>
</feature>
<accession>A0RXQ7</accession>
<evidence type="ECO:0000313" key="4">
    <source>
        <dbReference type="Proteomes" id="UP000000758"/>
    </source>
</evidence>